<dbReference type="PANTHER" id="PTHR33055:SF13">
    <property type="entry name" value="TRANSPOSASE"/>
    <property type="match status" value="1"/>
</dbReference>
<dbReference type="GO" id="GO:0004803">
    <property type="term" value="F:transposase activity"/>
    <property type="evidence" value="ECO:0007669"/>
    <property type="project" value="InterPro"/>
</dbReference>
<dbReference type="GO" id="GO:0003677">
    <property type="term" value="F:DNA binding"/>
    <property type="evidence" value="ECO:0007669"/>
    <property type="project" value="InterPro"/>
</dbReference>
<dbReference type="Pfam" id="PF01548">
    <property type="entry name" value="DEDD_Tnp_IS110"/>
    <property type="match status" value="1"/>
</dbReference>
<protein>
    <submittedName>
        <fullName evidence="5">Transposase</fullName>
    </submittedName>
</protein>
<dbReference type="KEGG" id="kba:A0U89_16735"/>
<dbReference type="InterPro" id="IPR003346">
    <property type="entry name" value="Transposase_20"/>
</dbReference>
<gene>
    <name evidence="4" type="ORF">A0U89_02080</name>
    <name evidence="5" type="ORF">A0U89_16735</name>
</gene>
<dbReference type="EMBL" id="CP014680">
    <property type="protein sequence ID" value="AOX18931.1"/>
    <property type="molecule type" value="Genomic_DNA"/>
</dbReference>
<evidence type="ECO:0000313" key="6">
    <source>
        <dbReference type="Proteomes" id="UP000179145"/>
    </source>
</evidence>
<dbReference type="RefSeq" id="WP_070401934.1">
    <property type="nucleotide sequence ID" value="NZ_BJVW01000120.1"/>
</dbReference>
<feature type="domain" description="Transposase IS110-like N-terminal" evidence="2">
    <location>
        <begin position="7"/>
        <end position="148"/>
    </location>
</feature>
<dbReference type="Pfam" id="PF02371">
    <property type="entry name" value="Transposase_20"/>
    <property type="match status" value="1"/>
</dbReference>
<organism evidence="5 6">
    <name type="scientific">Kozakia baliensis</name>
    <dbReference type="NCBI Taxonomy" id="153496"/>
    <lineage>
        <taxon>Bacteria</taxon>
        <taxon>Pseudomonadati</taxon>
        <taxon>Pseudomonadota</taxon>
        <taxon>Alphaproteobacteria</taxon>
        <taxon>Acetobacterales</taxon>
        <taxon>Acetobacteraceae</taxon>
        <taxon>Kozakia</taxon>
    </lineage>
</organism>
<feature type="domain" description="Transposase IS116/IS110/IS902 C-terminal" evidence="3">
    <location>
        <begin position="195"/>
        <end position="276"/>
    </location>
</feature>
<dbReference type="PANTHER" id="PTHR33055">
    <property type="entry name" value="TRANSPOSASE FOR INSERTION SEQUENCE ELEMENT IS1111A"/>
    <property type="match status" value="1"/>
</dbReference>
<feature type="coiled-coil region" evidence="1">
    <location>
        <begin position="167"/>
        <end position="194"/>
    </location>
</feature>
<dbReference type="AlphaFoldDB" id="A0A1D8UZ92"/>
<evidence type="ECO:0000256" key="1">
    <source>
        <dbReference type="SAM" id="Coils"/>
    </source>
</evidence>
<dbReference type="NCBIfam" id="NF033542">
    <property type="entry name" value="transpos_IS110"/>
    <property type="match status" value="1"/>
</dbReference>
<evidence type="ECO:0000259" key="3">
    <source>
        <dbReference type="Pfam" id="PF02371"/>
    </source>
</evidence>
<dbReference type="Proteomes" id="UP000179145">
    <property type="component" value="Chromosome"/>
</dbReference>
<dbReference type="STRING" id="153496.A0U89_02080"/>
<reference evidence="5" key="2">
    <citation type="submission" date="2016-03" db="EMBL/GenBank/DDBJ databases">
        <authorList>
            <person name="Ploux O."/>
        </authorList>
    </citation>
    <scope>NUCLEOTIDE SEQUENCE</scope>
    <source>
        <strain evidence="5">DSM 14400</strain>
        <plasmid evidence="5">pKB14400_6</plasmid>
    </source>
</reference>
<dbReference type="KEGG" id="kba:A0U89_02080"/>
<evidence type="ECO:0000313" key="5">
    <source>
        <dbReference type="EMBL" id="AOX18931.1"/>
    </source>
</evidence>
<dbReference type="InterPro" id="IPR047650">
    <property type="entry name" value="Transpos_IS110"/>
</dbReference>
<geneLocation type="plasmid" evidence="5">
    <name>pKB14400_6</name>
</geneLocation>
<evidence type="ECO:0000313" key="4">
    <source>
        <dbReference type="EMBL" id="AOX16114.1"/>
    </source>
</evidence>
<dbReference type="GO" id="GO:0006313">
    <property type="term" value="P:DNA transposition"/>
    <property type="evidence" value="ECO:0007669"/>
    <property type="project" value="InterPro"/>
</dbReference>
<dbReference type="OrthoDB" id="8261795at2"/>
<geneLocation type="plasmid" evidence="6">
    <name>pkb14400_6 sequence</name>
</geneLocation>
<evidence type="ECO:0000259" key="2">
    <source>
        <dbReference type="Pfam" id="PF01548"/>
    </source>
</evidence>
<dbReference type="InterPro" id="IPR002525">
    <property type="entry name" value="Transp_IS110-like_N"/>
</dbReference>
<dbReference type="EMBL" id="CP014674">
    <property type="protein sequence ID" value="AOX16114.1"/>
    <property type="molecule type" value="Genomic_DNA"/>
</dbReference>
<name>A0A1D8UZ92_9PROT</name>
<dbReference type="Proteomes" id="UP000179145">
    <property type="component" value="Plasmid pKB14400_6"/>
</dbReference>
<reference evidence="5 6" key="1">
    <citation type="journal article" date="2016" name="Microb. Cell Fact.">
        <title>Dissection of exopolysaccharide biosynthesis in Kozakia baliensis.</title>
        <authorList>
            <person name="Brandt J.U."/>
            <person name="Jakob F."/>
            <person name="Behr J."/>
            <person name="Geissler A.J."/>
            <person name="Vogel R.F."/>
        </authorList>
    </citation>
    <scope>NUCLEOTIDE SEQUENCE [LARGE SCALE GENOMIC DNA]</scope>
    <source>
        <strain evidence="5 6">DSM 14400</strain>
        <plasmid evidence="5">pKB14400_6</plasmid>
        <plasmid evidence="6">Plasmid pkb14400_6 sequence</plasmid>
    </source>
</reference>
<accession>A0A1D8UZ92</accession>
<keyword evidence="1" id="KW-0175">Coiled coil</keyword>
<keyword evidence="5" id="KW-0614">Plasmid</keyword>
<keyword evidence="6" id="KW-1185">Reference proteome</keyword>
<sequence>MSAETIIGIDVSRDWLDGFCLPGKQRFRLQNSPDGYARLLETLQSMPDDLKVGFEATGGQEWALWRVLISMGINAVQLPPAQIKAFAFSMGKRAKTDQIDAELIARFMVVRPEAGRALPDEKLQFLRALTVRRAQMVDARKRLSAQISARRKQGVSAELEDMDSSLKAFLESQISELEQRIEGVIAQGKELSAKAELLRSIPGIGPVSVAMLLAEMPELGRMTATEAAAMTGLAPMSHDSGAMRGKRVISGGRRSLRHVLFQAGLAASCHNPVLKAVAKRMKQRGKPHKLVIIAIARRLVTIANAVLKTGLPWRISPVV</sequence>
<proteinExistence type="predicted"/>